<dbReference type="AlphaFoldDB" id="A0A1H3F8H4"/>
<keyword evidence="1" id="KW-0732">Signal</keyword>
<reference evidence="3" key="1">
    <citation type="submission" date="2016-10" db="EMBL/GenBank/DDBJ databases">
        <authorList>
            <person name="Varghese N."/>
            <person name="Submissions S."/>
        </authorList>
    </citation>
    <scope>NUCLEOTIDE SEQUENCE [LARGE SCALE GENOMIC DNA]</scope>
    <source>
        <strain evidence="3">DSM 27839</strain>
    </source>
</reference>
<evidence type="ECO:0000313" key="3">
    <source>
        <dbReference type="Proteomes" id="UP000183400"/>
    </source>
</evidence>
<protein>
    <submittedName>
        <fullName evidence="2">Uncharacterized protein</fullName>
    </submittedName>
</protein>
<sequence>MKKILALAGLFILPFGTANAQEPHVFRNPCERGSLPLVGTINHVKRQFVVHLLEARSELSLGTAELIGHQLCEDLLLVNDSEGLTRRSNSLLASYVKSHSK</sequence>
<name>A0A1H3F8H4_9RHOB</name>
<accession>A0A1H3F8H4</accession>
<feature type="chain" id="PRO_5010336318" evidence="1">
    <location>
        <begin position="21"/>
        <end position="101"/>
    </location>
</feature>
<evidence type="ECO:0000256" key="1">
    <source>
        <dbReference type="SAM" id="SignalP"/>
    </source>
</evidence>
<dbReference type="Proteomes" id="UP000183400">
    <property type="component" value="Unassembled WGS sequence"/>
</dbReference>
<gene>
    <name evidence="2" type="ORF">SAMN05444358_11369</name>
</gene>
<evidence type="ECO:0000313" key="2">
    <source>
        <dbReference type="EMBL" id="SDX86449.1"/>
    </source>
</evidence>
<proteinExistence type="predicted"/>
<organism evidence="2 3">
    <name type="scientific">Ruegeria halocynthiae</name>
    <dbReference type="NCBI Taxonomy" id="985054"/>
    <lineage>
        <taxon>Bacteria</taxon>
        <taxon>Pseudomonadati</taxon>
        <taxon>Pseudomonadota</taxon>
        <taxon>Alphaproteobacteria</taxon>
        <taxon>Rhodobacterales</taxon>
        <taxon>Roseobacteraceae</taxon>
        <taxon>Ruegeria</taxon>
    </lineage>
</organism>
<keyword evidence="3" id="KW-1185">Reference proteome</keyword>
<dbReference type="EMBL" id="FNNP01000013">
    <property type="protein sequence ID" value="SDX86449.1"/>
    <property type="molecule type" value="Genomic_DNA"/>
</dbReference>
<feature type="signal peptide" evidence="1">
    <location>
        <begin position="1"/>
        <end position="20"/>
    </location>
</feature>